<dbReference type="AlphaFoldDB" id="A0A238UXU3"/>
<name>A0A238UXU3_9PSEU</name>
<evidence type="ECO:0000313" key="2">
    <source>
        <dbReference type="Proteomes" id="UP000198348"/>
    </source>
</evidence>
<organism evidence="1 2">
    <name type="scientific">Haloechinothrix alba</name>
    <dbReference type="NCBI Taxonomy" id="664784"/>
    <lineage>
        <taxon>Bacteria</taxon>
        <taxon>Bacillati</taxon>
        <taxon>Actinomycetota</taxon>
        <taxon>Actinomycetes</taxon>
        <taxon>Pseudonocardiales</taxon>
        <taxon>Pseudonocardiaceae</taxon>
        <taxon>Haloechinothrix</taxon>
    </lineage>
</organism>
<proteinExistence type="predicted"/>
<reference evidence="2" key="1">
    <citation type="submission" date="2017-06" db="EMBL/GenBank/DDBJ databases">
        <authorList>
            <person name="Varghese N."/>
            <person name="Submissions S."/>
        </authorList>
    </citation>
    <scope>NUCLEOTIDE SEQUENCE [LARGE SCALE GENOMIC DNA]</scope>
    <source>
        <strain evidence="2">DSM 45207</strain>
    </source>
</reference>
<evidence type="ECO:0000313" key="1">
    <source>
        <dbReference type="EMBL" id="SNR26980.1"/>
    </source>
</evidence>
<dbReference type="EMBL" id="FZNW01000001">
    <property type="protein sequence ID" value="SNR26980.1"/>
    <property type="molecule type" value="Genomic_DNA"/>
</dbReference>
<sequence>MSKPGEKPGRAGDIASERFSWSRYAQFDNR</sequence>
<dbReference type="Proteomes" id="UP000198348">
    <property type="component" value="Unassembled WGS sequence"/>
</dbReference>
<accession>A0A238UXU3</accession>
<gene>
    <name evidence="1" type="ORF">SAMN06265360_1014</name>
</gene>
<keyword evidence="2" id="KW-1185">Reference proteome</keyword>
<protein>
    <submittedName>
        <fullName evidence="1">Uncharacterized protein</fullName>
    </submittedName>
</protein>